<gene>
    <name evidence="3" type="ORF">PR017_05425</name>
</gene>
<proteinExistence type="inferred from homology"/>
<dbReference type="PANTHER" id="PTHR16301">
    <property type="entry name" value="IMPACT-RELATED"/>
    <property type="match status" value="1"/>
</dbReference>
<dbReference type="AlphaFoldDB" id="A0AAF1K7T5"/>
<reference evidence="3 4" key="1">
    <citation type="journal article" date="2018" name="Sci. Rep.">
        <title>Rhizobium tumorigenes sp. nov., a novel plant tumorigenic bacterium isolated from cane gall tumors on thornless blackberry.</title>
        <authorList>
            <person name="Kuzmanovi N."/>
            <person name="Smalla K."/>
            <person name="Gronow S."/>
            <person name="PuBawska J."/>
        </authorList>
    </citation>
    <scope>NUCLEOTIDE SEQUENCE [LARGE SCALE GENOMIC DNA]</scope>
    <source>
        <strain evidence="3 4">1078</strain>
    </source>
</reference>
<dbReference type="Pfam" id="PF01205">
    <property type="entry name" value="Impact_N"/>
    <property type="match status" value="1"/>
</dbReference>
<dbReference type="Gene3D" id="3.30.70.240">
    <property type="match status" value="1"/>
</dbReference>
<evidence type="ECO:0000313" key="3">
    <source>
        <dbReference type="EMBL" id="WFR97430.1"/>
    </source>
</evidence>
<dbReference type="Gene3D" id="3.30.230.30">
    <property type="entry name" value="Impact, N-terminal domain"/>
    <property type="match status" value="1"/>
</dbReference>
<dbReference type="EMBL" id="CP117255">
    <property type="protein sequence ID" value="WFR97430.1"/>
    <property type="molecule type" value="Genomic_DNA"/>
</dbReference>
<comment type="similarity">
    <text evidence="1">Belongs to the IMPACT family.</text>
</comment>
<dbReference type="GO" id="GO:0005737">
    <property type="term" value="C:cytoplasm"/>
    <property type="evidence" value="ECO:0007669"/>
    <property type="project" value="TreeGrafter"/>
</dbReference>
<accession>A0AAF1K7T5</accession>
<evidence type="ECO:0000313" key="4">
    <source>
        <dbReference type="Proteomes" id="UP000249499"/>
    </source>
</evidence>
<name>A0AAF1K7T5_9HYPH</name>
<organism evidence="3 4">
    <name type="scientific">Rhizobium tumorigenes</name>
    <dbReference type="NCBI Taxonomy" id="2041385"/>
    <lineage>
        <taxon>Bacteria</taxon>
        <taxon>Pseudomonadati</taxon>
        <taxon>Pseudomonadota</taxon>
        <taxon>Alphaproteobacteria</taxon>
        <taxon>Hyphomicrobiales</taxon>
        <taxon>Rhizobiaceae</taxon>
        <taxon>Rhizobium/Agrobacterium group</taxon>
        <taxon>Rhizobium</taxon>
    </lineage>
</organism>
<dbReference type="GO" id="GO:0006446">
    <property type="term" value="P:regulation of translational initiation"/>
    <property type="evidence" value="ECO:0007669"/>
    <property type="project" value="TreeGrafter"/>
</dbReference>
<dbReference type="PANTHER" id="PTHR16301:SF20">
    <property type="entry name" value="IMPACT FAMILY MEMBER YIGZ"/>
    <property type="match status" value="1"/>
</dbReference>
<feature type="domain" description="Impact N-terminal" evidence="2">
    <location>
        <begin position="15"/>
        <end position="115"/>
    </location>
</feature>
<dbReference type="InterPro" id="IPR036956">
    <property type="entry name" value="Impact_N_sf"/>
</dbReference>
<sequence>MFSLRQPTSFEQSIKKSRFLAVAVAIADEDEARVQLSALADAGANHNCWAWRTGQTYRFNDDGEPGGTAGRPILQAIDGQSFDCVLVVVSRWFGGVLLGTGGLMRAYGGTAAACLRAADRVEVVPMVAAIAVVGFSDLALAKVRLLSIAGLSVVAEMFTEDGAVLSLSVPECQADRAAALLADSTNGRVQLDFGTVGNADALAGAAP</sequence>
<dbReference type="InterPro" id="IPR001498">
    <property type="entry name" value="Impact_N"/>
</dbReference>
<evidence type="ECO:0000259" key="2">
    <source>
        <dbReference type="Pfam" id="PF01205"/>
    </source>
</evidence>
<dbReference type="InterPro" id="IPR023582">
    <property type="entry name" value="Impact"/>
</dbReference>
<dbReference type="KEGG" id="rtu:PR017_05425"/>
<dbReference type="Proteomes" id="UP000249499">
    <property type="component" value="Chromosome"/>
</dbReference>
<reference evidence="4" key="2">
    <citation type="journal article" date="2023" name="MicrobiologyOpen">
        <title>Genomics of the tumorigenes clade of the family Rhizobiaceae and description of Rhizobium rhododendri sp. nov.</title>
        <authorList>
            <person name="Kuzmanovic N."/>
            <person name="diCenzo G.C."/>
            <person name="Bunk B."/>
            <person name="Sproeer C."/>
            <person name="Fruehling A."/>
            <person name="Neumann-Schaal M."/>
            <person name="Overmann J."/>
            <person name="Smalla K."/>
        </authorList>
    </citation>
    <scope>NUCLEOTIDE SEQUENCE [LARGE SCALE GENOMIC DNA]</scope>
    <source>
        <strain evidence="4">1078</strain>
    </source>
</reference>
<dbReference type="RefSeq" id="WP_111220649.1">
    <property type="nucleotide sequence ID" value="NZ_CP117255.1"/>
</dbReference>
<keyword evidence="4" id="KW-1185">Reference proteome</keyword>
<dbReference type="InterPro" id="IPR020568">
    <property type="entry name" value="Ribosomal_Su5_D2-typ_SF"/>
</dbReference>
<protein>
    <submittedName>
        <fullName evidence="3">IMPACT family protein</fullName>
    </submittedName>
</protein>
<evidence type="ECO:0000256" key="1">
    <source>
        <dbReference type="ARBA" id="ARBA00007665"/>
    </source>
</evidence>
<dbReference type="SUPFAM" id="SSF54211">
    <property type="entry name" value="Ribosomal protein S5 domain 2-like"/>
    <property type="match status" value="1"/>
</dbReference>